<dbReference type="EMBL" id="BTRK01000003">
    <property type="protein sequence ID" value="GMR39950.1"/>
    <property type="molecule type" value="Genomic_DNA"/>
</dbReference>
<dbReference type="AlphaFoldDB" id="A0AAN5CCR4"/>
<dbReference type="InterPro" id="IPR007284">
    <property type="entry name" value="Ground-like_dom"/>
</dbReference>
<evidence type="ECO:0000259" key="1">
    <source>
        <dbReference type="Pfam" id="PF04155"/>
    </source>
</evidence>
<feature type="non-terminal residue" evidence="2">
    <location>
        <position position="1"/>
    </location>
</feature>
<evidence type="ECO:0000313" key="2">
    <source>
        <dbReference type="EMBL" id="GMR39950.1"/>
    </source>
</evidence>
<comment type="caution">
    <text evidence="2">The sequence shown here is derived from an EMBL/GenBank/DDBJ whole genome shotgun (WGS) entry which is preliminary data.</text>
</comment>
<keyword evidence="3" id="KW-1185">Reference proteome</keyword>
<gene>
    <name evidence="2" type="ORF">PMAYCL1PPCAC_10145</name>
</gene>
<feature type="domain" description="Ground-like" evidence="1">
    <location>
        <begin position="10"/>
        <end position="63"/>
    </location>
</feature>
<dbReference type="Proteomes" id="UP001328107">
    <property type="component" value="Unassembled WGS sequence"/>
</dbReference>
<proteinExistence type="predicted"/>
<reference evidence="3" key="1">
    <citation type="submission" date="2022-10" db="EMBL/GenBank/DDBJ databases">
        <title>Genome assembly of Pristionchus species.</title>
        <authorList>
            <person name="Yoshida K."/>
            <person name="Sommer R.J."/>
        </authorList>
    </citation>
    <scope>NUCLEOTIDE SEQUENCE [LARGE SCALE GENOMIC DNA]</scope>
    <source>
        <strain evidence="3">RS5460</strain>
    </source>
</reference>
<accession>A0AAN5CCR4</accession>
<organism evidence="2 3">
    <name type="scientific">Pristionchus mayeri</name>
    <dbReference type="NCBI Taxonomy" id="1317129"/>
    <lineage>
        <taxon>Eukaryota</taxon>
        <taxon>Metazoa</taxon>
        <taxon>Ecdysozoa</taxon>
        <taxon>Nematoda</taxon>
        <taxon>Chromadorea</taxon>
        <taxon>Rhabditida</taxon>
        <taxon>Rhabditina</taxon>
        <taxon>Diplogasteromorpha</taxon>
        <taxon>Diplogasteroidea</taxon>
        <taxon>Neodiplogasteridae</taxon>
        <taxon>Pristionchus</taxon>
    </lineage>
</organism>
<protein>
    <recommendedName>
        <fullName evidence="1">Ground-like domain-containing protein</fullName>
    </recommendedName>
</protein>
<evidence type="ECO:0000313" key="3">
    <source>
        <dbReference type="Proteomes" id="UP001328107"/>
    </source>
</evidence>
<dbReference type="Pfam" id="PF04155">
    <property type="entry name" value="Ground-like"/>
    <property type="match status" value="1"/>
</dbReference>
<name>A0AAN5CCR4_9BILA</name>
<sequence length="249" mass="27886">QQQSGPYSLDPNCNSSELREIIVQGISDTPSDSKHRINAAIERNLDGSFGIVCAECAFSYLAHTIQRPNETLINRSAALPHSGLRPRRALQSNVRRAVQLRGAFARDCQSSASLAVQTETYNRYLASVQPVTLQKYVHNNRQTVYDYGHFGNAYYPNQLPWHEISGTFKFPGLYGSRRAQAAQLENEWQWHRGGNYPYMRADNVVNQMLQQTMLPTCLHDVIYCAKLSIAQQQAARAAAEAAADPSNVQ</sequence>